<feature type="transmembrane region" description="Helical" evidence="7">
    <location>
        <begin position="818"/>
        <end position="838"/>
    </location>
</feature>
<dbReference type="PANTHER" id="PTHR30572">
    <property type="entry name" value="MEMBRANE COMPONENT OF TRANSPORTER-RELATED"/>
    <property type="match status" value="1"/>
</dbReference>
<feature type="transmembrane region" description="Helical" evidence="7">
    <location>
        <begin position="722"/>
        <end position="750"/>
    </location>
</feature>
<feature type="transmembrane region" description="Helical" evidence="7">
    <location>
        <begin position="365"/>
        <end position="391"/>
    </location>
</feature>
<evidence type="ECO:0000256" key="2">
    <source>
        <dbReference type="ARBA" id="ARBA00022475"/>
    </source>
</evidence>
<dbReference type="PANTHER" id="PTHR30572:SF4">
    <property type="entry name" value="ABC TRANSPORTER PERMEASE YTRF"/>
    <property type="match status" value="1"/>
</dbReference>
<comment type="caution">
    <text evidence="10">The sequence shown here is derived from an EMBL/GenBank/DDBJ whole genome shotgun (WGS) entry which is preliminary data.</text>
</comment>
<keyword evidence="2" id="KW-1003">Cell membrane</keyword>
<evidence type="ECO:0000259" key="8">
    <source>
        <dbReference type="Pfam" id="PF02687"/>
    </source>
</evidence>
<dbReference type="EMBL" id="BONQ01000047">
    <property type="protein sequence ID" value="GIG44858.1"/>
    <property type="molecule type" value="Genomic_DNA"/>
</dbReference>
<feature type="transmembrane region" description="Helical" evidence="7">
    <location>
        <begin position="320"/>
        <end position="353"/>
    </location>
</feature>
<evidence type="ECO:0000313" key="10">
    <source>
        <dbReference type="EMBL" id="GIG44858.1"/>
    </source>
</evidence>
<dbReference type="InterPro" id="IPR003838">
    <property type="entry name" value="ABC3_permease_C"/>
</dbReference>
<feature type="transmembrane region" description="Helical" evidence="7">
    <location>
        <begin position="412"/>
        <end position="435"/>
    </location>
</feature>
<dbReference type="GO" id="GO:0005886">
    <property type="term" value="C:plasma membrane"/>
    <property type="evidence" value="ECO:0007669"/>
    <property type="project" value="UniProtKB-SubCell"/>
</dbReference>
<sequence>MLRATLKSLLSRKLRLVLSGLAVVLGVMFVSGAFVLTDTMGRSFDSLFSSVYQGIDVNVTQKPKVGGDQDVGPSQQGNIPAATLDKVRAVPGVASVTGDATADGARVIGKNGKVVTTFGPPRLGGNWVGTSDLLQLREGRAPAADNEIVVNVTTAKSAGGLKVGDDVGVLTLQPGKKVFKLVGIFGYSGDRDSLGGSLEVLFTTPVAQELMLGEKDVYSGINVTAAAGVTNEKLRDDVAAALGGEAGGFQVKTGKQLTDETTKSFREGLAFFNNVLIGFAGVALFVGTFLILNTFSIIVAQRTRELALMRALGGSRGQTLGSVIIEAVAIGLIASVLGLAAGVGVGVLLAWVFGNVSGVALASVGVPAAAVISAFVVGLLVTVVAAVLPALRASRIPPIAALQEVATPDRPLTKLTVSGALIGAAGGTMLGLGLAGQGDNTLWLILGGVLVSFIGVALLTPLLARPVVSLLGRLFSWSVPGKLGRLNSGRNPRRTAITAAALMVGLALITGVNVILASAKQSLSSQASTQVTVDLIISGDGDDNGPAKFDPAVMDAAAKLPGVSSAASEYWDFAQVDGNGTGISATPDMAAYASMFKLTATEGTLQWTGPDQAVIDTENAKKRNLTLGSTMTMQFTRGEPHQVKIVGLYQRSDVMGGTIVSGDVVKDYRSAQPSWGYLRVSDGASVDAIQKQVDQLLVDNPEVSVANRAEYVDAQSAQFDQLLVMIQVLLALAILIAVLGIVNTLALSVLERTRELGLLRAIGMRRAQTMRMVTVEAVVISTFGALLGLAVGTGLGAAVVRALKDDGFTKLAFPWSQMATYLLLAALVGVIAAVLPSIRASRVNVLQAISHD</sequence>
<feature type="domain" description="MacB-like periplasmic core" evidence="9">
    <location>
        <begin position="495"/>
        <end position="696"/>
    </location>
</feature>
<name>A0A919PMI4_9ACTN</name>
<feature type="transmembrane region" description="Helical" evidence="7">
    <location>
        <begin position="495"/>
        <end position="516"/>
    </location>
</feature>
<keyword evidence="4 7" id="KW-1133">Transmembrane helix</keyword>
<keyword evidence="3 7" id="KW-0812">Transmembrane</keyword>
<reference evidence="10" key="1">
    <citation type="submission" date="2021-01" db="EMBL/GenBank/DDBJ databases">
        <title>Whole genome shotgun sequence of Dactylosporangium siamense NBRC 106093.</title>
        <authorList>
            <person name="Komaki H."/>
            <person name="Tamura T."/>
        </authorList>
    </citation>
    <scope>NUCLEOTIDE SEQUENCE</scope>
    <source>
        <strain evidence="10">NBRC 106093</strain>
    </source>
</reference>
<evidence type="ECO:0000256" key="5">
    <source>
        <dbReference type="ARBA" id="ARBA00023136"/>
    </source>
</evidence>
<dbReference type="Pfam" id="PF02687">
    <property type="entry name" value="FtsX"/>
    <property type="match status" value="2"/>
</dbReference>
<comment type="similarity">
    <text evidence="6">Belongs to the ABC-4 integral membrane protein family.</text>
</comment>
<evidence type="ECO:0000259" key="9">
    <source>
        <dbReference type="Pfam" id="PF12704"/>
    </source>
</evidence>
<feature type="transmembrane region" description="Helical" evidence="7">
    <location>
        <begin position="771"/>
        <end position="798"/>
    </location>
</feature>
<accession>A0A919PMI4</accession>
<dbReference type="GO" id="GO:0022857">
    <property type="term" value="F:transmembrane transporter activity"/>
    <property type="evidence" value="ECO:0007669"/>
    <property type="project" value="TreeGrafter"/>
</dbReference>
<evidence type="ECO:0000256" key="1">
    <source>
        <dbReference type="ARBA" id="ARBA00004651"/>
    </source>
</evidence>
<evidence type="ECO:0000256" key="4">
    <source>
        <dbReference type="ARBA" id="ARBA00022989"/>
    </source>
</evidence>
<protein>
    <submittedName>
        <fullName evidence="10">Membrane protein</fullName>
    </submittedName>
</protein>
<dbReference type="RefSeq" id="WP_203846679.1">
    <property type="nucleotide sequence ID" value="NZ_BAAAVW010000007.1"/>
</dbReference>
<evidence type="ECO:0000256" key="7">
    <source>
        <dbReference type="SAM" id="Phobius"/>
    </source>
</evidence>
<keyword evidence="11" id="KW-1185">Reference proteome</keyword>
<dbReference type="Pfam" id="PF12704">
    <property type="entry name" value="MacB_PCD"/>
    <property type="match status" value="2"/>
</dbReference>
<feature type="transmembrane region" description="Helical" evidence="7">
    <location>
        <begin position="275"/>
        <end position="299"/>
    </location>
</feature>
<dbReference type="InterPro" id="IPR025857">
    <property type="entry name" value="MacB_PCD"/>
</dbReference>
<feature type="transmembrane region" description="Helical" evidence="7">
    <location>
        <begin position="441"/>
        <end position="464"/>
    </location>
</feature>
<dbReference type="AlphaFoldDB" id="A0A919PMI4"/>
<feature type="domain" description="ABC3 transporter permease C-terminal" evidence="8">
    <location>
        <begin position="729"/>
        <end position="844"/>
    </location>
</feature>
<feature type="domain" description="ABC3 transporter permease C-terminal" evidence="8">
    <location>
        <begin position="278"/>
        <end position="398"/>
    </location>
</feature>
<evidence type="ECO:0000256" key="3">
    <source>
        <dbReference type="ARBA" id="ARBA00022692"/>
    </source>
</evidence>
<dbReference type="InterPro" id="IPR050250">
    <property type="entry name" value="Macrolide_Exporter_MacB"/>
</dbReference>
<evidence type="ECO:0000256" key="6">
    <source>
        <dbReference type="ARBA" id="ARBA00038076"/>
    </source>
</evidence>
<keyword evidence="5 7" id="KW-0472">Membrane</keyword>
<organism evidence="10 11">
    <name type="scientific">Dactylosporangium siamense</name>
    <dbReference type="NCBI Taxonomy" id="685454"/>
    <lineage>
        <taxon>Bacteria</taxon>
        <taxon>Bacillati</taxon>
        <taxon>Actinomycetota</taxon>
        <taxon>Actinomycetes</taxon>
        <taxon>Micromonosporales</taxon>
        <taxon>Micromonosporaceae</taxon>
        <taxon>Dactylosporangium</taxon>
    </lineage>
</organism>
<gene>
    <name evidence="10" type="ORF">Dsi01nite_028990</name>
</gene>
<feature type="domain" description="MacB-like periplasmic core" evidence="9">
    <location>
        <begin position="18"/>
        <end position="240"/>
    </location>
</feature>
<comment type="subcellular location">
    <subcellularLocation>
        <location evidence="1">Cell membrane</location>
        <topology evidence="1">Multi-pass membrane protein</topology>
    </subcellularLocation>
</comment>
<evidence type="ECO:0000313" key="11">
    <source>
        <dbReference type="Proteomes" id="UP000660611"/>
    </source>
</evidence>
<dbReference type="Proteomes" id="UP000660611">
    <property type="component" value="Unassembled WGS sequence"/>
</dbReference>
<proteinExistence type="inferred from homology"/>